<evidence type="ECO:0000313" key="4">
    <source>
        <dbReference type="Proteomes" id="UP000091967"/>
    </source>
</evidence>
<sequence>MITARFVLLQTQRAIWEERIQKAPYCPPPPPRSHKEEKALVDVQNAFNKGGRLARFSTYLDKRVLWSGIQGALPSTKAPLMLKRLPGFRFLALRGLLRRTAGRTARSSCGDRPQSPPEKKEEKKTVIFGLLELGVPLQLVI</sequence>
<organism evidence="2 4">
    <name type="scientific">Fusarium poae</name>
    <dbReference type="NCBI Taxonomy" id="36050"/>
    <lineage>
        <taxon>Eukaryota</taxon>
        <taxon>Fungi</taxon>
        <taxon>Dikarya</taxon>
        <taxon>Ascomycota</taxon>
        <taxon>Pezizomycotina</taxon>
        <taxon>Sordariomycetes</taxon>
        <taxon>Hypocreomycetidae</taxon>
        <taxon>Hypocreales</taxon>
        <taxon>Nectriaceae</taxon>
        <taxon>Fusarium</taxon>
    </lineage>
</organism>
<dbReference type="EMBL" id="LYXU01000104">
    <property type="protein sequence ID" value="OBS16337.1"/>
    <property type="molecule type" value="Genomic_DNA"/>
</dbReference>
<evidence type="ECO:0000313" key="3">
    <source>
        <dbReference type="EMBL" id="OBS16337.1"/>
    </source>
</evidence>
<name>A0A1B8A4W7_FUSPO</name>
<evidence type="ECO:0000256" key="1">
    <source>
        <dbReference type="SAM" id="MobiDB-lite"/>
    </source>
</evidence>
<dbReference type="AlphaFoldDB" id="A0A1B8A4W7"/>
<reference evidence="2 4" key="1">
    <citation type="submission" date="2016-06" db="EMBL/GenBank/DDBJ databases">
        <title>Living apart together: crosstalk between the core and supernumerary genomes in a fungal plant pathogen.</title>
        <authorList>
            <person name="Vanheule A."/>
            <person name="Audenaert K."/>
            <person name="Warris S."/>
            <person name="Van De Geest H."/>
            <person name="Schijlen E."/>
            <person name="Hofte M."/>
            <person name="De Saeger S."/>
            <person name="Haesaert G."/>
            <person name="Waalwijk C."/>
            <person name="Van Der Lee T."/>
        </authorList>
    </citation>
    <scope>NUCLEOTIDE SEQUENCE [LARGE SCALE GENOMIC DNA]</scope>
    <source>
        <strain evidence="2 4">2516</strain>
    </source>
</reference>
<feature type="region of interest" description="Disordered" evidence="1">
    <location>
        <begin position="101"/>
        <end position="122"/>
    </location>
</feature>
<accession>A0A1B8A4W7</accession>
<protein>
    <submittedName>
        <fullName evidence="2">Uncharacterized protein</fullName>
    </submittedName>
</protein>
<comment type="caution">
    <text evidence="2">The sequence shown here is derived from an EMBL/GenBank/DDBJ whole genome shotgun (WGS) entry which is preliminary data.</text>
</comment>
<dbReference type="Proteomes" id="UP000091967">
    <property type="component" value="Unassembled WGS sequence"/>
</dbReference>
<evidence type="ECO:0000313" key="2">
    <source>
        <dbReference type="EMBL" id="OBS15515.1"/>
    </source>
</evidence>
<proteinExistence type="predicted"/>
<gene>
    <name evidence="3" type="ORF">FPOA_13001</name>
    <name evidence="2" type="ORF">FPOA_13660</name>
</gene>
<keyword evidence="4" id="KW-1185">Reference proteome</keyword>
<dbReference type="EMBL" id="LYXU01000152">
    <property type="protein sequence ID" value="OBS15515.1"/>
    <property type="molecule type" value="Genomic_DNA"/>
</dbReference>